<evidence type="ECO:0000313" key="2">
    <source>
        <dbReference type="EMBL" id="ANY57529.1"/>
    </source>
</evidence>
<organism evidence="2">
    <name type="scientific">Plutella xylostella granulovirus</name>
    <dbReference type="NCBI Taxonomy" id="98383"/>
    <lineage>
        <taxon>Viruses</taxon>
        <taxon>Viruses incertae sedis</taxon>
        <taxon>Naldaviricetes</taxon>
        <taxon>Lefavirales</taxon>
        <taxon>Baculoviridae</taxon>
        <taxon>Betabaculovirus</taxon>
        <taxon>Betabaculovirus pluxylostellae</taxon>
    </lineage>
</organism>
<protein>
    <submittedName>
        <fullName evidence="2">PlxyGVORF10 protein</fullName>
    </submittedName>
</protein>
<feature type="compositionally biased region" description="Acidic residues" evidence="1">
    <location>
        <begin position="10"/>
        <end position="20"/>
    </location>
</feature>
<reference evidence="2" key="1">
    <citation type="journal article" date="2016" name="Arch. Virol.">
        <title>The comparative analysis of complete genome sequences from two South African betabaculoviruses: Phthorimaea operculella granulovirus and Plutella xylostella granulovirus.</title>
        <authorList>
            <person name="Jukes M.D."/>
            <person name="Motsoeneng B.M."/>
            <person name="Knox C.M."/>
            <person name="Hill M.P."/>
            <person name="Moore S.D."/>
        </authorList>
    </citation>
    <scope>NUCLEOTIDE SEQUENCE</scope>
    <source>
        <strain evidence="2">SA</strain>
    </source>
</reference>
<name>A0A1B2CS95_9BBAC</name>
<feature type="region of interest" description="Disordered" evidence="1">
    <location>
        <begin position="1"/>
        <end position="31"/>
    </location>
</feature>
<gene>
    <name evidence="2" type="primary">PlxyGV010</name>
</gene>
<dbReference type="EMBL" id="KU666537">
    <property type="protein sequence ID" value="ANY57529.1"/>
    <property type="molecule type" value="Genomic_DNA"/>
</dbReference>
<accession>A0A1B2CS95</accession>
<evidence type="ECO:0000256" key="1">
    <source>
        <dbReference type="SAM" id="MobiDB-lite"/>
    </source>
</evidence>
<sequence length="393" mass="46696">MSDLLTTRDSEDEDCDDIEEPSPAKQPRDNNGTVEDWILKYKTTLINMFVCHDSFEYYSDVRHPSSVYMKMFYRQYGRAYELHVNHIKVYVTEKCLEKNGVGKNRYPNESVQVNVPVSEQVFLLGLKVDVKGVTDRLTIQAAIVLQFNLINMEGLDNETLNMVKKNLLNATIILNRDKKRKRPPNEDQTDPIAKLFEVSARLEYRVEDKEYTHQSYYNIFNMAINNNINVQDNVSNLTWYFKKIVNVICDSPSEELLNFKSFDCDYTTIKKFIMMSRMNKKLNVILHTKVKYVNKLHYRLNCFKLCDDHVWINSIVLNKEESKKLDLENLIFKEKYGSHYIINLKYMNNQELRRVHMETVKFVMKYIMERRDLALLKNDIDCQSKMYFKCIRF</sequence>
<proteinExistence type="predicted"/>